<evidence type="ECO:0000313" key="6">
    <source>
        <dbReference type="Proteomes" id="UP000290517"/>
    </source>
</evidence>
<evidence type="ECO:0000256" key="2">
    <source>
        <dbReference type="SAM" id="Phobius"/>
    </source>
</evidence>
<evidence type="ECO:0000313" key="5">
    <source>
        <dbReference type="Proteomes" id="UP000289805"/>
    </source>
</evidence>
<feature type="transmembrane region" description="Helical" evidence="2">
    <location>
        <begin position="109"/>
        <end position="127"/>
    </location>
</feature>
<feature type="transmembrane region" description="Helical" evidence="2">
    <location>
        <begin position="156"/>
        <end position="173"/>
    </location>
</feature>
<dbReference type="EMBL" id="SDJR01000013">
    <property type="protein sequence ID" value="RXR22344.1"/>
    <property type="molecule type" value="Genomic_DNA"/>
</dbReference>
<dbReference type="Proteomes" id="UP000289805">
    <property type="component" value="Unassembled WGS sequence"/>
</dbReference>
<evidence type="ECO:0000313" key="3">
    <source>
        <dbReference type="EMBL" id="RXR22344.1"/>
    </source>
</evidence>
<dbReference type="RefSeq" id="WP_051703209.1">
    <property type="nucleotide sequence ID" value="NZ_JOFV01000018.1"/>
</dbReference>
<name>A0A4Q1KSP2_9CELL</name>
<dbReference type="STRING" id="1713.GCA_000718325_03168"/>
<keyword evidence="2" id="KW-1133">Transmembrane helix</keyword>
<protein>
    <submittedName>
        <fullName evidence="4">Uncharacterized protein</fullName>
    </submittedName>
</protein>
<feature type="region of interest" description="Disordered" evidence="1">
    <location>
        <begin position="183"/>
        <end position="202"/>
    </location>
</feature>
<evidence type="ECO:0000313" key="4">
    <source>
        <dbReference type="EMBL" id="RXR32409.1"/>
    </source>
</evidence>
<keyword evidence="6" id="KW-1185">Reference proteome</keyword>
<accession>A0A4Q1KSP2</accession>
<feature type="transmembrane region" description="Helical" evidence="2">
    <location>
        <begin position="134"/>
        <end position="150"/>
    </location>
</feature>
<gene>
    <name evidence="3" type="ORF">EQW73_16500</name>
    <name evidence="4" type="ORF">EQW78_13935</name>
</gene>
<keyword evidence="2" id="KW-0472">Membrane</keyword>
<dbReference type="Proteomes" id="UP000290517">
    <property type="component" value="Unassembled WGS sequence"/>
</dbReference>
<sequence length="202" mass="20924">MLTIPPAFHEVLGERQDPRMLGAIAGVGLAGTALLVLADRPAFEAVPTWQAVAATLLVLDVLCGALANFSRGTNDYYATRPRHRAVFLAIHVHLVAIALLLGTDLLPAVVVWVVTVAAAALVTSLRLPAQQLQVAAAVVVASGAAVPVLFAGSTLMTAVALLFVIKVVLAFAVDHYGGRATHDPAHADAPGPAHRDTARDAT</sequence>
<dbReference type="EMBL" id="SDJQ01000018">
    <property type="protein sequence ID" value="RXR32409.1"/>
    <property type="molecule type" value="Genomic_DNA"/>
</dbReference>
<reference evidence="5 6" key="1">
    <citation type="submission" date="2019-01" db="EMBL/GenBank/DDBJ databases">
        <title>Oerskovia turbata Genome sequencing and assembly.</title>
        <authorList>
            <person name="Dou T."/>
        </authorList>
    </citation>
    <scope>NUCLEOTIDE SEQUENCE [LARGE SCALE GENOMIC DNA]</scope>
    <source>
        <strain evidence="4 5">JCM12123</strain>
        <strain evidence="3 6">JCM3160</strain>
    </source>
</reference>
<feature type="transmembrane region" description="Helical" evidence="2">
    <location>
        <begin position="85"/>
        <end position="103"/>
    </location>
</feature>
<feature type="transmembrane region" description="Helical" evidence="2">
    <location>
        <begin position="49"/>
        <end position="69"/>
    </location>
</feature>
<organism evidence="4 5">
    <name type="scientific">Oerskovia turbata</name>
    <dbReference type="NCBI Taxonomy" id="1713"/>
    <lineage>
        <taxon>Bacteria</taxon>
        <taxon>Bacillati</taxon>
        <taxon>Actinomycetota</taxon>
        <taxon>Actinomycetes</taxon>
        <taxon>Micrococcales</taxon>
        <taxon>Cellulomonadaceae</taxon>
        <taxon>Oerskovia</taxon>
    </lineage>
</organism>
<proteinExistence type="predicted"/>
<evidence type="ECO:0000256" key="1">
    <source>
        <dbReference type="SAM" id="MobiDB-lite"/>
    </source>
</evidence>
<comment type="caution">
    <text evidence="4">The sequence shown here is derived from an EMBL/GenBank/DDBJ whole genome shotgun (WGS) entry which is preliminary data.</text>
</comment>
<feature type="transmembrane region" description="Helical" evidence="2">
    <location>
        <begin position="20"/>
        <end position="37"/>
    </location>
</feature>
<dbReference type="AlphaFoldDB" id="A0A4Q1KSP2"/>
<keyword evidence="2" id="KW-0812">Transmembrane</keyword>
<feature type="compositionally biased region" description="Basic and acidic residues" evidence="1">
    <location>
        <begin position="193"/>
        <end position="202"/>
    </location>
</feature>
<dbReference type="OrthoDB" id="5150368at2"/>